<reference evidence="1 2" key="1">
    <citation type="submission" date="2019-03" db="EMBL/GenBank/DDBJ databases">
        <title>Single cell metagenomics reveals metabolic interactions within the superorganism composed of flagellate Streblomastix strix and complex community of Bacteroidetes bacteria on its surface.</title>
        <authorList>
            <person name="Treitli S.C."/>
            <person name="Kolisko M."/>
            <person name="Husnik F."/>
            <person name="Keeling P."/>
            <person name="Hampl V."/>
        </authorList>
    </citation>
    <scope>NUCLEOTIDE SEQUENCE [LARGE SCALE GENOMIC DNA]</scope>
    <source>
        <strain evidence="1">ST1C</strain>
    </source>
</reference>
<organism evidence="1 2">
    <name type="scientific">Streblomastix strix</name>
    <dbReference type="NCBI Taxonomy" id="222440"/>
    <lineage>
        <taxon>Eukaryota</taxon>
        <taxon>Metamonada</taxon>
        <taxon>Preaxostyla</taxon>
        <taxon>Oxymonadida</taxon>
        <taxon>Streblomastigidae</taxon>
        <taxon>Streblomastix</taxon>
    </lineage>
</organism>
<dbReference type="Proteomes" id="UP000324800">
    <property type="component" value="Unassembled WGS sequence"/>
</dbReference>
<sequence>MQLYTPPKSLIEIPQSDIKLIGQEHQPPNIQSNNQDETIIKIPENPELLSTVSSISKDNIDRIQVIENQNLSDQLLIGNSSKPTTVSQKDKDIQAIFGLGVQQKGNIMSELNLKIVGGTLLMRQRNRNIFNKKSNQ</sequence>
<comment type="caution">
    <text evidence="1">The sequence shown here is derived from an EMBL/GenBank/DDBJ whole genome shotgun (WGS) entry which is preliminary data.</text>
</comment>
<gene>
    <name evidence="1" type="ORF">EZS28_050650</name>
</gene>
<dbReference type="AlphaFoldDB" id="A0A5J4T7R2"/>
<evidence type="ECO:0000313" key="2">
    <source>
        <dbReference type="Proteomes" id="UP000324800"/>
    </source>
</evidence>
<accession>A0A5J4T7R2</accession>
<protein>
    <submittedName>
        <fullName evidence="1">Uncharacterized protein</fullName>
    </submittedName>
</protein>
<dbReference type="EMBL" id="SNRW01037372">
    <property type="protein sequence ID" value="KAA6353823.1"/>
    <property type="molecule type" value="Genomic_DNA"/>
</dbReference>
<name>A0A5J4T7R2_9EUKA</name>
<proteinExistence type="predicted"/>
<evidence type="ECO:0000313" key="1">
    <source>
        <dbReference type="EMBL" id="KAA6353823.1"/>
    </source>
</evidence>